<gene>
    <name evidence="2" type="ORF">KKP3000_002674</name>
</gene>
<evidence type="ECO:0000313" key="3">
    <source>
        <dbReference type="Proteomes" id="UP001579974"/>
    </source>
</evidence>
<accession>A0ABV5AM07</accession>
<feature type="transmembrane region" description="Helical" evidence="1">
    <location>
        <begin position="76"/>
        <end position="99"/>
    </location>
</feature>
<dbReference type="RefSeq" id="WP_275473398.1">
    <property type="nucleotide sequence ID" value="NZ_CP162940.1"/>
</dbReference>
<feature type="transmembrane region" description="Helical" evidence="1">
    <location>
        <begin position="47"/>
        <end position="70"/>
    </location>
</feature>
<dbReference type="Proteomes" id="UP001579974">
    <property type="component" value="Unassembled WGS sequence"/>
</dbReference>
<dbReference type="EMBL" id="JBDXSU010000038">
    <property type="protein sequence ID" value="MFB5193075.1"/>
    <property type="molecule type" value="Genomic_DNA"/>
</dbReference>
<evidence type="ECO:0000256" key="1">
    <source>
        <dbReference type="SAM" id="Phobius"/>
    </source>
</evidence>
<reference evidence="2 3" key="1">
    <citation type="journal article" date="2024" name="Int. J. Mol. Sci.">
        <title>Exploration of Alicyclobacillus spp. Genome in Search of Antibiotic Resistance.</title>
        <authorList>
            <person name="Bucka-Kolendo J."/>
            <person name="Kiousi D.E."/>
            <person name="Dekowska A."/>
            <person name="Mikolajczuk-Szczyrba A."/>
            <person name="Karadedos D.M."/>
            <person name="Michael P."/>
            <person name="Galanis A."/>
            <person name="Sokolowska B."/>
        </authorList>
    </citation>
    <scope>NUCLEOTIDE SEQUENCE [LARGE SCALE GENOMIC DNA]</scope>
    <source>
        <strain evidence="2 3">KKP 3000</strain>
    </source>
</reference>
<keyword evidence="1" id="KW-1133">Transmembrane helix</keyword>
<keyword evidence="1" id="KW-0472">Membrane</keyword>
<protein>
    <recommendedName>
        <fullName evidence="4">DUF2269 family protein</fullName>
    </recommendedName>
</protein>
<proteinExistence type="predicted"/>
<organism evidence="2 3">
    <name type="scientific">Alicyclobacillus fastidiosus</name>
    <dbReference type="NCBI Taxonomy" id="392011"/>
    <lineage>
        <taxon>Bacteria</taxon>
        <taxon>Bacillati</taxon>
        <taxon>Bacillota</taxon>
        <taxon>Bacilli</taxon>
        <taxon>Bacillales</taxon>
        <taxon>Alicyclobacillaceae</taxon>
        <taxon>Alicyclobacillus</taxon>
    </lineage>
</organism>
<name>A0ABV5AM07_9BACL</name>
<feature type="transmembrane region" description="Helical" evidence="1">
    <location>
        <begin position="6"/>
        <end position="26"/>
    </location>
</feature>
<evidence type="ECO:0000313" key="2">
    <source>
        <dbReference type="EMBL" id="MFB5193075.1"/>
    </source>
</evidence>
<keyword evidence="3" id="KW-1185">Reference proteome</keyword>
<evidence type="ECO:0008006" key="4">
    <source>
        <dbReference type="Google" id="ProtNLM"/>
    </source>
</evidence>
<feature type="transmembrane region" description="Helical" evidence="1">
    <location>
        <begin position="119"/>
        <end position="138"/>
    </location>
</feature>
<sequence length="140" mass="15455">MLHALVFLHVFSALLLGSFLALPLMIRRLETISNTERHGYVKALNSFTRVGHYALILLLLTGGGLIFSSTNKPSTLWVLAALILLLMISAFIGMISVNLKKLAGNKLETALAIRHVRRISNYSWITAVSIIIAVIVMTNR</sequence>
<keyword evidence="1" id="KW-0812">Transmembrane</keyword>
<comment type="caution">
    <text evidence="2">The sequence shown here is derived from an EMBL/GenBank/DDBJ whole genome shotgun (WGS) entry which is preliminary data.</text>
</comment>